<feature type="compositionally biased region" description="Basic residues" evidence="2">
    <location>
        <begin position="274"/>
        <end position="289"/>
    </location>
</feature>
<organism evidence="4 5">
    <name type="scientific">Cryomyces minteri</name>
    <dbReference type="NCBI Taxonomy" id="331657"/>
    <lineage>
        <taxon>Eukaryota</taxon>
        <taxon>Fungi</taxon>
        <taxon>Dikarya</taxon>
        <taxon>Ascomycota</taxon>
        <taxon>Pezizomycotina</taxon>
        <taxon>Dothideomycetes</taxon>
        <taxon>Dothideomycetes incertae sedis</taxon>
        <taxon>Cryomyces</taxon>
    </lineage>
</organism>
<keyword evidence="5" id="KW-1185">Reference proteome</keyword>
<dbReference type="Proteomes" id="UP000308768">
    <property type="component" value="Unassembled WGS sequence"/>
</dbReference>
<dbReference type="STRING" id="331657.A0A4U0WF09"/>
<evidence type="ECO:0000256" key="1">
    <source>
        <dbReference type="SAM" id="Coils"/>
    </source>
</evidence>
<evidence type="ECO:0000256" key="2">
    <source>
        <dbReference type="SAM" id="MobiDB-lite"/>
    </source>
</evidence>
<feature type="compositionally biased region" description="Basic and acidic residues" evidence="2">
    <location>
        <begin position="321"/>
        <end position="337"/>
    </location>
</feature>
<dbReference type="PANTHER" id="PTHR43433:SF5">
    <property type="entry name" value="AB HYDROLASE-1 DOMAIN-CONTAINING PROTEIN"/>
    <property type="match status" value="1"/>
</dbReference>
<proteinExistence type="predicted"/>
<feature type="domain" description="AB hydrolase-1" evidence="3">
    <location>
        <begin position="39"/>
        <end position="242"/>
    </location>
</feature>
<feature type="region of interest" description="Disordered" evidence="2">
    <location>
        <begin position="416"/>
        <end position="470"/>
    </location>
</feature>
<comment type="caution">
    <text evidence="4">The sequence shown here is derived from an EMBL/GenBank/DDBJ whole genome shotgun (WGS) entry which is preliminary data.</text>
</comment>
<name>A0A4U0WF09_9PEZI</name>
<evidence type="ECO:0000313" key="5">
    <source>
        <dbReference type="Proteomes" id="UP000308768"/>
    </source>
</evidence>
<feature type="region of interest" description="Disordered" evidence="2">
    <location>
        <begin position="262"/>
        <end position="346"/>
    </location>
</feature>
<dbReference type="OrthoDB" id="8119704at2759"/>
<gene>
    <name evidence="4" type="ORF">B0A49_11269</name>
</gene>
<evidence type="ECO:0000259" key="3">
    <source>
        <dbReference type="Pfam" id="PF00561"/>
    </source>
</evidence>
<feature type="coiled-coil region" evidence="1">
    <location>
        <begin position="354"/>
        <end position="399"/>
    </location>
</feature>
<dbReference type="InterPro" id="IPR000073">
    <property type="entry name" value="AB_hydrolase_1"/>
</dbReference>
<feature type="compositionally biased region" description="Low complexity" evidence="2">
    <location>
        <begin position="444"/>
        <end position="456"/>
    </location>
</feature>
<dbReference type="PANTHER" id="PTHR43433">
    <property type="entry name" value="HYDROLASE, ALPHA/BETA FOLD FAMILY PROTEIN"/>
    <property type="match status" value="1"/>
</dbReference>
<feature type="non-terminal residue" evidence="4">
    <location>
        <position position="552"/>
    </location>
</feature>
<dbReference type="InterPro" id="IPR050471">
    <property type="entry name" value="AB_hydrolase"/>
</dbReference>
<protein>
    <recommendedName>
        <fullName evidence="3">AB hydrolase-1 domain-containing protein</fullName>
    </recommendedName>
</protein>
<dbReference type="SUPFAM" id="SSF53474">
    <property type="entry name" value="alpha/beta-Hydrolases"/>
    <property type="match status" value="1"/>
</dbReference>
<dbReference type="EMBL" id="NAJN01001751">
    <property type="protein sequence ID" value="TKA61382.1"/>
    <property type="molecule type" value="Genomic_DNA"/>
</dbReference>
<keyword evidence="1" id="KW-0175">Coiled coil</keyword>
<dbReference type="AlphaFoldDB" id="A0A4U0WF09"/>
<feature type="compositionally biased region" description="Polar residues" evidence="2">
    <location>
        <begin position="290"/>
        <end position="306"/>
    </location>
</feature>
<evidence type="ECO:0000313" key="4">
    <source>
        <dbReference type="EMBL" id="TKA61382.1"/>
    </source>
</evidence>
<dbReference type="InterPro" id="IPR029058">
    <property type="entry name" value="AB_hydrolase_fold"/>
</dbReference>
<dbReference type="PRINTS" id="PR00111">
    <property type="entry name" value="ABHYDROLASE"/>
</dbReference>
<accession>A0A4U0WF09</accession>
<feature type="compositionally biased region" description="Basic residues" evidence="2">
    <location>
        <begin position="311"/>
        <end position="320"/>
    </location>
</feature>
<dbReference type="Pfam" id="PF00561">
    <property type="entry name" value="Abhydrolase_1"/>
    <property type="match status" value="1"/>
</dbReference>
<dbReference type="Gene3D" id="3.40.50.1820">
    <property type="entry name" value="alpha/beta hydrolase"/>
    <property type="match status" value="1"/>
</dbReference>
<reference evidence="4 5" key="1">
    <citation type="submission" date="2017-03" db="EMBL/GenBank/DDBJ databases">
        <title>Genomes of endolithic fungi from Antarctica.</title>
        <authorList>
            <person name="Coleine C."/>
            <person name="Masonjones S."/>
            <person name="Stajich J.E."/>
        </authorList>
    </citation>
    <scope>NUCLEOTIDE SEQUENCE [LARGE SCALE GENOMIC DNA]</scope>
    <source>
        <strain evidence="4 5">CCFEE 5187</strain>
    </source>
</reference>
<sequence>MATAQAANTQYVNAGGITLAYRHIGRLSSSVPLVMLMHFRGNMDFWDPALVNRLAEARPIILLDNAGTGRSGGEVPLTIQGWADNVILLIQALNIHTIDLLGFSMGGFTAQMVALNAPYLVRKLILAGTRPSQGPNIVNGDPGPLRRLATATTSSEVESAFAETFFTPTDAGKAAARASWRRINERTEDRNGILGRLDTKRQLEAAKDWSIANPRNSFDRLGELKMPVFVANGDQDALIPSASGPRSLGVIEIEDIEMSDAVDSDVSEIDGVNKRKRTTPSPQKARKQRASQNRADLSSTEAQSPSEHIAVKRRTRKQSLKAREAQKLQEELDEHSHGTQRAQGDQDQDIMSLLREMNRNTAEMNKRMAQMEKSNAEKEEAYKGQIARLEEMVQAMQVDLARTMAGSFGSRSFASVASSGVPLSRTNSRVSFDVSPPRDSPLHTPSRSSTTTSQRSALRDPSKDPIGNGSRITMDLKLLNEEDTAELDTPPKIRDRLEKGLQSIEGLQDIKLKDFKMWHTNDSVKIIRFVVSKEEEKLIRQYSHEWVPAYLR</sequence>